<feature type="transmembrane region" description="Helical" evidence="1">
    <location>
        <begin position="96"/>
        <end position="117"/>
    </location>
</feature>
<dbReference type="OrthoDB" id="1099916at2"/>
<evidence type="ECO:0000313" key="5">
    <source>
        <dbReference type="Proteomes" id="UP000321926"/>
    </source>
</evidence>
<dbReference type="EMBL" id="VRTY01000077">
    <property type="protein sequence ID" value="TXK36527.1"/>
    <property type="molecule type" value="Genomic_DNA"/>
</dbReference>
<dbReference type="InterPro" id="IPR032508">
    <property type="entry name" value="FecR_C"/>
</dbReference>
<dbReference type="Gene3D" id="2.60.120.1440">
    <property type="match status" value="1"/>
</dbReference>
<evidence type="ECO:0000259" key="2">
    <source>
        <dbReference type="Pfam" id="PF04773"/>
    </source>
</evidence>
<comment type="caution">
    <text evidence="4">The sequence shown here is derived from an EMBL/GenBank/DDBJ whole genome shotgun (WGS) entry which is preliminary data.</text>
</comment>
<dbReference type="RefSeq" id="WP_147923084.1">
    <property type="nucleotide sequence ID" value="NZ_VRTY01000077.1"/>
</dbReference>
<keyword evidence="1" id="KW-0812">Transmembrane</keyword>
<dbReference type="Gene3D" id="3.55.50.30">
    <property type="match status" value="1"/>
</dbReference>
<keyword evidence="5" id="KW-1185">Reference proteome</keyword>
<organism evidence="4 5">
    <name type="scientific">Pontibacter qinzhouensis</name>
    <dbReference type="NCBI Taxonomy" id="2603253"/>
    <lineage>
        <taxon>Bacteria</taxon>
        <taxon>Pseudomonadati</taxon>
        <taxon>Bacteroidota</taxon>
        <taxon>Cytophagia</taxon>
        <taxon>Cytophagales</taxon>
        <taxon>Hymenobacteraceae</taxon>
        <taxon>Pontibacter</taxon>
    </lineage>
</organism>
<protein>
    <submittedName>
        <fullName evidence="4">DUF4974 domain-containing protein</fullName>
    </submittedName>
</protein>
<keyword evidence="1" id="KW-1133">Transmembrane helix</keyword>
<dbReference type="Pfam" id="PF16344">
    <property type="entry name" value="FecR_C"/>
    <property type="match status" value="1"/>
</dbReference>
<accession>A0A5C8JIW8</accession>
<proteinExistence type="predicted"/>
<evidence type="ECO:0000259" key="3">
    <source>
        <dbReference type="Pfam" id="PF16344"/>
    </source>
</evidence>
<dbReference type="PANTHER" id="PTHR30273">
    <property type="entry name" value="PERIPLASMIC SIGNAL SENSOR AND SIGMA FACTOR ACTIVATOR FECR-RELATED"/>
    <property type="match status" value="1"/>
</dbReference>
<dbReference type="Proteomes" id="UP000321926">
    <property type="component" value="Unassembled WGS sequence"/>
</dbReference>
<name>A0A5C8JIW8_9BACT</name>
<dbReference type="GO" id="GO:0016989">
    <property type="term" value="F:sigma factor antagonist activity"/>
    <property type="evidence" value="ECO:0007669"/>
    <property type="project" value="TreeGrafter"/>
</dbReference>
<evidence type="ECO:0000313" key="4">
    <source>
        <dbReference type="EMBL" id="TXK36527.1"/>
    </source>
</evidence>
<feature type="domain" description="FecR protein" evidence="2">
    <location>
        <begin position="125"/>
        <end position="220"/>
    </location>
</feature>
<dbReference type="AlphaFoldDB" id="A0A5C8JIW8"/>
<dbReference type="PANTHER" id="PTHR30273:SF2">
    <property type="entry name" value="PROTEIN FECR"/>
    <property type="match status" value="1"/>
</dbReference>
<dbReference type="InterPro" id="IPR012373">
    <property type="entry name" value="Ferrdict_sens_TM"/>
</dbReference>
<feature type="domain" description="Protein FecR C-terminal" evidence="3">
    <location>
        <begin position="267"/>
        <end position="338"/>
    </location>
</feature>
<gene>
    <name evidence="4" type="ORF">FVR03_17620</name>
</gene>
<dbReference type="InterPro" id="IPR006860">
    <property type="entry name" value="FecR"/>
</dbReference>
<reference evidence="4 5" key="1">
    <citation type="submission" date="2019-08" db="EMBL/GenBank/DDBJ databases">
        <authorList>
            <person name="Shi S."/>
        </authorList>
    </citation>
    <scope>NUCLEOTIDE SEQUENCE [LARGE SCALE GENOMIC DNA]</scope>
    <source>
        <strain evidence="4 5">GY10130</strain>
    </source>
</reference>
<evidence type="ECO:0000256" key="1">
    <source>
        <dbReference type="SAM" id="Phobius"/>
    </source>
</evidence>
<dbReference type="Pfam" id="PF04773">
    <property type="entry name" value="FecR"/>
    <property type="match status" value="1"/>
</dbReference>
<sequence length="342" mass="38862">METQLLEKFHRGECSPEEVKQVLQWFKSKEPDAVQEQELLAHWNQTTQQANQEANLHDAGTTWNNILANIAPAETAPELEETNVISMTDWLRHNQYKVAAAILLPFCCLGLLLYFLANTSPATTTIATLPGEKKTITLEDGSVITLNAGSEVSYPEHFPSDKREIVLKGEAFFEVAKDSLRPFTVRTGAIVTQALGTSFNIRYMPEDSTIAVALATGRVRIDQQGQQQQALARLEPGQQLVYNKQKQRHRLAPFDTREVIGWKDGMLFFRKATLPQVISKLEYWYGVDIAIEGEIPSERDNWHYTGEYDNEDLEHVLEGISFVKQFSYQQKDKNKIIISFNN</sequence>
<dbReference type="PIRSF" id="PIRSF018266">
    <property type="entry name" value="FecR"/>
    <property type="match status" value="1"/>
</dbReference>
<keyword evidence="1" id="KW-0472">Membrane</keyword>